<proteinExistence type="predicted"/>
<comment type="caution">
    <text evidence="2">The sequence shown here is derived from an EMBL/GenBank/DDBJ whole genome shotgun (WGS) entry which is preliminary data.</text>
</comment>
<keyword evidence="3" id="KW-1185">Reference proteome</keyword>
<dbReference type="SUPFAM" id="SSF48371">
    <property type="entry name" value="ARM repeat"/>
    <property type="match status" value="1"/>
</dbReference>
<gene>
    <name evidence="2" type="ORF">DNG_00621</name>
</gene>
<name>A0AAE8SQZ6_9PEZI</name>
<evidence type="ECO:0000313" key="3">
    <source>
        <dbReference type="Proteomes" id="UP001187682"/>
    </source>
</evidence>
<keyword evidence="1" id="KW-1133">Transmembrane helix</keyword>
<reference evidence="2" key="1">
    <citation type="submission" date="2018-03" db="EMBL/GenBank/DDBJ databases">
        <authorList>
            <person name="Guldener U."/>
        </authorList>
    </citation>
    <scope>NUCLEOTIDE SEQUENCE</scope>
</reference>
<keyword evidence="1" id="KW-0472">Membrane</keyword>
<dbReference type="AlphaFoldDB" id="A0AAE8SQZ6"/>
<evidence type="ECO:0008006" key="4">
    <source>
        <dbReference type="Google" id="ProtNLM"/>
    </source>
</evidence>
<protein>
    <recommendedName>
        <fullName evidence="4">Cytoskeleton-associated protein</fullName>
    </recommendedName>
</protein>
<sequence length="319" mass="36207">MGLLSFLRDERVALVGIGLAAGALISGMMTLVSIVIEDNKIEHPAPKTQYITQETEDSLQLDTLDKLINHPSFSIREVAIKILCDRAVNDPDALHELLYGITREDYDYRLQCLKALALLVFQTNADTSMRLHEPKTYSAMVRSLEVGLKDVESPKLDDPFWDEYYLRDMAERTNLLLLYQLIQKNGAEMLLRAKFVERWLARQNWGDTEHEIQKNFEAYKNNRRRNPIRDIIDCIFSAAGGVAALKRTGLLPTEERPPYRGEVWGITFSTVPRAAASGGPRDSELSDEELRRLRREAFVFNDGTRPVSGLDIVQRGPDG</sequence>
<keyword evidence="1" id="KW-0812">Transmembrane</keyword>
<evidence type="ECO:0000313" key="2">
    <source>
        <dbReference type="EMBL" id="SPN97105.1"/>
    </source>
</evidence>
<organism evidence="2 3">
    <name type="scientific">Cephalotrichum gorgonifer</name>
    <dbReference type="NCBI Taxonomy" id="2041049"/>
    <lineage>
        <taxon>Eukaryota</taxon>
        <taxon>Fungi</taxon>
        <taxon>Dikarya</taxon>
        <taxon>Ascomycota</taxon>
        <taxon>Pezizomycotina</taxon>
        <taxon>Sordariomycetes</taxon>
        <taxon>Hypocreomycetidae</taxon>
        <taxon>Microascales</taxon>
        <taxon>Microascaceae</taxon>
        <taxon>Cephalotrichum</taxon>
    </lineage>
</organism>
<dbReference type="Proteomes" id="UP001187682">
    <property type="component" value="Unassembled WGS sequence"/>
</dbReference>
<feature type="transmembrane region" description="Helical" evidence="1">
    <location>
        <begin position="12"/>
        <end position="36"/>
    </location>
</feature>
<dbReference type="EMBL" id="ONZQ02000001">
    <property type="protein sequence ID" value="SPN97105.1"/>
    <property type="molecule type" value="Genomic_DNA"/>
</dbReference>
<dbReference type="InterPro" id="IPR016024">
    <property type="entry name" value="ARM-type_fold"/>
</dbReference>
<accession>A0AAE8SQZ6</accession>
<evidence type="ECO:0000256" key="1">
    <source>
        <dbReference type="SAM" id="Phobius"/>
    </source>
</evidence>